<gene>
    <name evidence="5" type="primary">csrA</name>
    <name evidence="6" type="ORF">EUAN_17330</name>
</gene>
<dbReference type="OrthoDB" id="9809061at2"/>
<dbReference type="GO" id="GO:0044781">
    <property type="term" value="P:bacterial-type flagellum organization"/>
    <property type="evidence" value="ECO:0007669"/>
    <property type="project" value="UniProtKB-KW"/>
</dbReference>
<dbReference type="PANTHER" id="PTHR34984">
    <property type="entry name" value="CARBON STORAGE REGULATOR"/>
    <property type="match status" value="1"/>
</dbReference>
<dbReference type="GO" id="GO:0048027">
    <property type="term" value="F:mRNA 5'-UTR binding"/>
    <property type="evidence" value="ECO:0007669"/>
    <property type="project" value="UniProtKB-UniRule"/>
</dbReference>
<keyword evidence="1 5" id="KW-0963">Cytoplasm</keyword>
<comment type="function">
    <text evidence="5">A translational regulator that binds mRNA to regulate translation initiation and/or mRNA stability. Usually binds in the 5'-UTR at or near the Shine-Dalgarno sequence preventing ribosome-binding, thus repressing translation. Its main target seems to be the major flagellin gene, while its function is anatagonized by FliW.</text>
</comment>
<dbReference type="Gene3D" id="2.60.40.4380">
    <property type="entry name" value="Translational regulator CsrA"/>
    <property type="match status" value="1"/>
</dbReference>
<dbReference type="GO" id="GO:0006402">
    <property type="term" value="P:mRNA catabolic process"/>
    <property type="evidence" value="ECO:0007669"/>
    <property type="project" value="InterPro"/>
</dbReference>
<dbReference type="STRING" id="39480.EUAN_17330"/>
<proteinExistence type="inferred from homology"/>
<evidence type="ECO:0000313" key="6">
    <source>
        <dbReference type="EMBL" id="OHW61969.1"/>
    </source>
</evidence>
<reference evidence="6 7" key="1">
    <citation type="submission" date="2016-09" db="EMBL/GenBank/DDBJ databases">
        <title>Genome sequence of Eubacterium angustum.</title>
        <authorList>
            <person name="Poehlein A."/>
            <person name="Daniel R."/>
        </authorList>
    </citation>
    <scope>NUCLEOTIDE SEQUENCE [LARGE SCALE GENOMIC DNA]</scope>
    <source>
        <strain evidence="6 7">DSM 1989</strain>
    </source>
</reference>
<dbReference type="RefSeq" id="WP_071063667.1">
    <property type="nucleotide sequence ID" value="NZ_MKIE01000006.1"/>
</dbReference>
<keyword evidence="3 5" id="KW-0810">Translation regulation</keyword>
<dbReference type="EMBL" id="MKIE01000006">
    <property type="protein sequence ID" value="OHW61969.1"/>
    <property type="molecule type" value="Genomic_DNA"/>
</dbReference>
<comment type="subcellular location">
    <subcellularLocation>
        <location evidence="5">Cytoplasm</location>
    </subcellularLocation>
</comment>
<keyword evidence="7" id="KW-1185">Reference proteome</keyword>
<evidence type="ECO:0000256" key="1">
    <source>
        <dbReference type="ARBA" id="ARBA00022490"/>
    </source>
</evidence>
<dbReference type="Proteomes" id="UP000180254">
    <property type="component" value="Unassembled WGS sequence"/>
</dbReference>
<dbReference type="AlphaFoldDB" id="A0A1S1V8A1"/>
<dbReference type="GO" id="GO:0005829">
    <property type="term" value="C:cytosol"/>
    <property type="evidence" value="ECO:0007669"/>
    <property type="project" value="TreeGrafter"/>
</dbReference>
<dbReference type="NCBIfam" id="TIGR00202">
    <property type="entry name" value="csrA"/>
    <property type="match status" value="1"/>
</dbReference>
<dbReference type="InterPro" id="IPR036107">
    <property type="entry name" value="CsrA_sf"/>
</dbReference>
<evidence type="ECO:0000256" key="3">
    <source>
        <dbReference type="ARBA" id="ARBA00022845"/>
    </source>
</evidence>
<dbReference type="Pfam" id="PF02599">
    <property type="entry name" value="CsrA"/>
    <property type="match status" value="1"/>
</dbReference>
<dbReference type="GO" id="GO:1902208">
    <property type="term" value="P:regulation of bacterial-type flagellum assembly"/>
    <property type="evidence" value="ECO:0007669"/>
    <property type="project" value="UniProtKB-UniRule"/>
</dbReference>
<evidence type="ECO:0000256" key="5">
    <source>
        <dbReference type="HAMAP-Rule" id="MF_00167"/>
    </source>
</evidence>
<evidence type="ECO:0000256" key="2">
    <source>
        <dbReference type="ARBA" id="ARBA00022491"/>
    </source>
</evidence>
<name>A0A1S1V8A1_9FIRM</name>
<comment type="similarity">
    <text evidence="5">Belongs to the CsrA/RsmA family.</text>
</comment>
<dbReference type="NCBIfam" id="NF002469">
    <property type="entry name" value="PRK01712.1"/>
    <property type="match status" value="1"/>
</dbReference>
<dbReference type="FunFam" id="2.60.40.4380:FF:000002">
    <property type="entry name" value="Translational regulator CsrA"/>
    <property type="match status" value="1"/>
</dbReference>
<comment type="caution">
    <text evidence="6">The sequence shown here is derived from an EMBL/GenBank/DDBJ whole genome shotgun (WGS) entry which is preliminary data.</text>
</comment>
<keyword evidence="4 5" id="KW-0694">RNA-binding</keyword>
<dbReference type="GO" id="GO:0006109">
    <property type="term" value="P:regulation of carbohydrate metabolic process"/>
    <property type="evidence" value="ECO:0007669"/>
    <property type="project" value="InterPro"/>
</dbReference>
<dbReference type="PANTHER" id="PTHR34984:SF1">
    <property type="entry name" value="CARBON STORAGE REGULATOR"/>
    <property type="match status" value="1"/>
</dbReference>
<keyword evidence="5" id="KW-1005">Bacterial flagellum biogenesis</keyword>
<evidence type="ECO:0000256" key="4">
    <source>
        <dbReference type="ARBA" id="ARBA00022884"/>
    </source>
</evidence>
<evidence type="ECO:0000313" key="7">
    <source>
        <dbReference type="Proteomes" id="UP000180254"/>
    </source>
</evidence>
<dbReference type="InterPro" id="IPR003751">
    <property type="entry name" value="CsrA"/>
</dbReference>
<keyword evidence="2 5" id="KW-0678">Repressor</keyword>
<dbReference type="HAMAP" id="MF_00167">
    <property type="entry name" value="CsrA"/>
    <property type="match status" value="1"/>
</dbReference>
<dbReference type="SUPFAM" id="SSF117130">
    <property type="entry name" value="CsrA-like"/>
    <property type="match status" value="1"/>
</dbReference>
<protein>
    <recommendedName>
        <fullName evidence="5">Translational regulator CsrA</fullName>
    </recommendedName>
</protein>
<dbReference type="GO" id="GO:0045947">
    <property type="term" value="P:negative regulation of translational initiation"/>
    <property type="evidence" value="ECO:0007669"/>
    <property type="project" value="UniProtKB-UniRule"/>
</dbReference>
<sequence>MLVLTRKLNEKIVIDGNIEVEILGITDGKVKLGISAPKDIEIHRGEVYQEIIESNKSSVNSEVDINLLKNILKK</sequence>
<accession>A0A1S1V8A1</accession>
<organism evidence="6 7">
    <name type="scientific">Andreesenia angusta</name>
    <dbReference type="NCBI Taxonomy" id="39480"/>
    <lineage>
        <taxon>Bacteria</taxon>
        <taxon>Bacillati</taxon>
        <taxon>Bacillota</taxon>
        <taxon>Tissierellia</taxon>
        <taxon>Tissierellales</taxon>
        <taxon>Gottschalkiaceae</taxon>
        <taxon>Andreesenia</taxon>
    </lineage>
</organism>
<comment type="subunit">
    <text evidence="5">Homodimer; the beta-strands of each monomer intercalate to form a hydrophobic core, while the alpha-helices form wings that extend away from the core.</text>
</comment>